<feature type="domain" description="Flagellar motor switch protein FliN-like C-terminal" evidence="7">
    <location>
        <begin position="180"/>
        <end position="250"/>
    </location>
</feature>
<dbReference type="GO" id="GO:0005886">
    <property type="term" value="C:plasma membrane"/>
    <property type="evidence" value="ECO:0007669"/>
    <property type="project" value="UniProtKB-SubCell"/>
</dbReference>
<dbReference type="GO" id="GO:0071973">
    <property type="term" value="P:bacterial-type flagellum-dependent cell motility"/>
    <property type="evidence" value="ECO:0007669"/>
    <property type="project" value="InterPro"/>
</dbReference>
<dbReference type="Proteomes" id="UP000677082">
    <property type="component" value="Unassembled WGS sequence"/>
</dbReference>
<dbReference type="SUPFAM" id="SSF101801">
    <property type="entry name" value="Surface presentation of antigens (SPOA)"/>
    <property type="match status" value="1"/>
</dbReference>
<dbReference type="EMBL" id="BOQN01000053">
    <property type="protein sequence ID" value="GIM92317.1"/>
    <property type="molecule type" value="Genomic_DNA"/>
</dbReference>
<evidence type="ECO:0000313" key="9">
    <source>
        <dbReference type="Proteomes" id="UP000677082"/>
    </source>
</evidence>
<sequence length="257" mass="26138">MTAPTITAPQLALARNAAEAALAVLPTSRTLAVAAPVAASADTVIEGQAVTAKFSGAASGEVVVVVGQDLADALKESPLGELDLTAAVRPALEAAARVFGPVVLDPGQVMEPGVALSALATKEDAVVVPLVEGEEVRAVLALALSPWPSEEPGQMDVATRSPAPATGVTGAALNRGGLDMLHDVEMEVSAELGRTRMSVRELLSLNPGAIVELDRAAGSPADLLVNGRLIARGEVVVVDENFGIRITEIVAPGAERE</sequence>
<protein>
    <recommendedName>
        <fullName evidence="7">Flagellar motor switch protein FliN-like C-terminal domain-containing protein</fullName>
    </recommendedName>
</protein>
<dbReference type="GO" id="GO:0009425">
    <property type="term" value="C:bacterial-type flagellum basal body"/>
    <property type="evidence" value="ECO:0007669"/>
    <property type="project" value="InterPro"/>
</dbReference>
<dbReference type="InterPro" id="IPR036429">
    <property type="entry name" value="SpoA-like_sf"/>
</dbReference>
<accession>A0A919TBN1</accession>
<keyword evidence="4" id="KW-0145">Chemotaxis</keyword>
<comment type="caution">
    <text evidence="8">The sequence shown here is derived from an EMBL/GenBank/DDBJ whole genome shotgun (WGS) entry which is preliminary data.</text>
</comment>
<dbReference type="GO" id="GO:0006935">
    <property type="term" value="P:chemotaxis"/>
    <property type="evidence" value="ECO:0007669"/>
    <property type="project" value="UniProtKB-KW"/>
</dbReference>
<dbReference type="GO" id="GO:0003774">
    <property type="term" value="F:cytoskeletal motor activity"/>
    <property type="evidence" value="ECO:0007669"/>
    <property type="project" value="InterPro"/>
</dbReference>
<evidence type="ECO:0000256" key="1">
    <source>
        <dbReference type="ARBA" id="ARBA00004413"/>
    </source>
</evidence>
<evidence type="ECO:0000259" key="7">
    <source>
        <dbReference type="Pfam" id="PF01052"/>
    </source>
</evidence>
<evidence type="ECO:0000256" key="2">
    <source>
        <dbReference type="ARBA" id="ARBA00009226"/>
    </source>
</evidence>
<comment type="subcellular location">
    <subcellularLocation>
        <location evidence="1">Cell membrane</location>
        <topology evidence="1">Peripheral membrane protein</topology>
        <orientation evidence="1">Cytoplasmic side</orientation>
    </subcellularLocation>
</comment>
<dbReference type="PRINTS" id="PR00956">
    <property type="entry name" value="FLGMOTORFLIN"/>
</dbReference>
<dbReference type="Gene3D" id="2.30.330.10">
    <property type="entry name" value="SpoA-like"/>
    <property type="match status" value="1"/>
</dbReference>
<organism evidence="8 9">
    <name type="scientific">Paractinoplanes toevensis</name>
    <dbReference type="NCBI Taxonomy" id="571911"/>
    <lineage>
        <taxon>Bacteria</taxon>
        <taxon>Bacillati</taxon>
        <taxon>Actinomycetota</taxon>
        <taxon>Actinomycetes</taxon>
        <taxon>Micromonosporales</taxon>
        <taxon>Micromonosporaceae</taxon>
        <taxon>Paractinoplanes</taxon>
    </lineage>
</organism>
<keyword evidence="6" id="KW-0472">Membrane</keyword>
<gene>
    <name evidence="8" type="ORF">Ato02nite_041100</name>
</gene>
<evidence type="ECO:0000313" key="8">
    <source>
        <dbReference type="EMBL" id="GIM92317.1"/>
    </source>
</evidence>
<reference evidence="8 9" key="1">
    <citation type="submission" date="2021-03" db="EMBL/GenBank/DDBJ databases">
        <title>Whole genome shotgun sequence of Actinoplanes toevensis NBRC 105298.</title>
        <authorList>
            <person name="Komaki H."/>
            <person name="Tamura T."/>
        </authorList>
    </citation>
    <scope>NUCLEOTIDE SEQUENCE [LARGE SCALE GENOMIC DNA]</scope>
    <source>
        <strain evidence="8 9">NBRC 105298</strain>
    </source>
</reference>
<dbReference type="InterPro" id="IPR001543">
    <property type="entry name" value="FliN-like_C"/>
</dbReference>
<dbReference type="NCBIfam" id="TIGR02480">
    <property type="entry name" value="fliN"/>
    <property type="match status" value="1"/>
</dbReference>
<dbReference type="InterPro" id="IPR051469">
    <property type="entry name" value="FliN/MopA/SpaO"/>
</dbReference>
<dbReference type="InterPro" id="IPR012826">
    <property type="entry name" value="FliN"/>
</dbReference>
<dbReference type="AlphaFoldDB" id="A0A919TBN1"/>
<dbReference type="PANTHER" id="PTHR43484">
    <property type="match status" value="1"/>
</dbReference>
<dbReference type="PANTHER" id="PTHR43484:SF1">
    <property type="entry name" value="FLAGELLAR MOTOR SWITCH PROTEIN FLIN"/>
    <property type="match status" value="1"/>
</dbReference>
<dbReference type="Pfam" id="PF01052">
    <property type="entry name" value="FliMN_C"/>
    <property type="match status" value="1"/>
</dbReference>
<evidence type="ECO:0000256" key="5">
    <source>
        <dbReference type="ARBA" id="ARBA00022779"/>
    </source>
</evidence>
<evidence type="ECO:0000256" key="3">
    <source>
        <dbReference type="ARBA" id="ARBA00022475"/>
    </source>
</evidence>
<evidence type="ECO:0000256" key="6">
    <source>
        <dbReference type="ARBA" id="ARBA00023136"/>
    </source>
</evidence>
<comment type="similarity">
    <text evidence="2">Belongs to the FliN/MopA/SpaO family.</text>
</comment>
<name>A0A919TBN1_9ACTN</name>
<keyword evidence="9" id="KW-1185">Reference proteome</keyword>
<dbReference type="InterPro" id="IPR001172">
    <property type="entry name" value="FliN_T3SS_HrcQb"/>
</dbReference>
<keyword evidence="3" id="KW-1003">Cell membrane</keyword>
<dbReference type="RefSeq" id="WP_213008204.1">
    <property type="nucleotide sequence ID" value="NZ_BOQN01000053.1"/>
</dbReference>
<keyword evidence="5" id="KW-0283">Flagellar rotation</keyword>
<proteinExistence type="inferred from homology"/>
<evidence type="ECO:0000256" key="4">
    <source>
        <dbReference type="ARBA" id="ARBA00022500"/>
    </source>
</evidence>